<name>J9Q409_OSTED</name>
<proteinExistence type="evidence at transcript level"/>
<feature type="non-terminal residue" evidence="2">
    <location>
        <position position="155"/>
    </location>
</feature>
<dbReference type="InterPro" id="IPR009724">
    <property type="entry name" value="TMEM70"/>
</dbReference>
<feature type="non-terminal residue" evidence="2">
    <location>
        <position position="1"/>
    </location>
</feature>
<dbReference type="GO" id="GO:0033615">
    <property type="term" value="P:mitochondrial proton-transporting ATP synthase complex assembly"/>
    <property type="evidence" value="ECO:0007669"/>
    <property type="project" value="TreeGrafter"/>
</dbReference>
<dbReference type="PANTHER" id="PTHR13281">
    <property type="entry name" value="TRANSMEMBRANE PROTEIN 70, MITOCHONDRIAL"/>
    <property type="match status" value="1"/>
</dbReference>
<dbReference type="GO" id="GO:0031966">
    <property type="term" value="C:mitochondrial membrane"/>
    <property type="evidence" value="ECO:0007669"/>
    <property type="project" value="TreeGrafter"/>
</dbReference>
<dbReference type="EMBL" id="JN091824">
    <property type="protein sequence ID" value="AFJ91766.1"/>
    <property type="molecule type" value="mRNA"/>
</dbReference>
<keyword evidence="1" id="KW-1133">Transmembrane helix</keyword>
<dbReference type="PANTHER" id="PTHR13281:SF0">
    <property type="entry name" value="TRANSMEMBRANE PROTEIN 70, MITOCHONDRIAL"/>
    <property type="match status" value="1"/>
</dbReference>
<reference evidence="2" key="1">
    <citation type="journal article" date="2013" name="Mar. Biotechnol.">
        <title>Identification of relevant cancer related-genes in the flat oyster Ostrea edulis affected by disseminated neoplasia.</title>
        <authorList>
            <person name="Martin-Gomez L."/>
            <person name="Villalba A."/>
            <person name="Carballal M.J."/>
            <person name="Abollo E."/>
        </authorList>
    </citation>
    <scope>NUCLEOTIDE SEQUENCE</scope>
    <source>
        <strain evidence="2">C1-07SAG_5934</strain>
    </source>
</reference>
<accession>J9Q409</accession>
<evidence type="ECO:0000313" key="2">
    <source>
        <dbReference type="EMBL" id="AFJ91766.1"/>
    </source>
</evidence>
<keyword evidence="1 2" id="KW-0812">Transmembrane</keyword>
<sequence>TAQAYPQQKYCTRLLLSRLISGYPLQSGNGRLYSGWAVSLQKSSECGLIKSRNHWSLDSPYGCRSVTTKAERHEDSGLLLHDPKKGDLVYYGPMGARVRGLKMLSVSSSLTRMALLPYAFMRAENLPPFLQATCGLLSGFFIFLQPVIIHWSVYR</sequence>
<keyword evidence="1" id="KW-0472">Membrane</keyword>
<protein>
    <submittedName>
        <fullName evidence="2">Transmembrane protein 70</fullName>
    </submittedName>
</protein>
<organism evidence="2">
    <name type="scientific">Ostrea edulis</name>
    <name type="common">Native oyster</name>
    <name type="synonym">European flat oyster</name>
    <dbReference type="NCBI Taxonomy" id="37623"/>
    <lineage>
        <taxon>Eukaryota</taxon>
        <taxon>Metazoa</taxon>
        <taxon>Spiralia</taxon>
        <taxon>Lophotrochozoa</taxon>
        <taxon>Mollusca</taxon>
        <taxon>Bivalvia</taxon>
        <taxon>Autobranchia</taxon>
        <taxon>Pteriomorphia</taxon>
        <taxon>Ostreida</taxon>
        <taxon>Ostreoidea</taxon>
        <taxon>Ostreidae</taxon>
        <taxon>Ostrea</taxon>
    </lineage>
</organism>
<dbReference type="AlphaFoldDB" id="J9Q409"/>
<feature type="transmembrane region" description="Helical" evidence="1">
    <location>
        <begin position="129"/>
        <end position="154"/>
    </location>
</feature>
<evidence type="ECO:0000256" key="1">
    <source>
        <dbReference type="SAM" id="Phobius"/>
    </source>
</evidence>